<evidence type="ECO:0000313" key="3">
    <source>
        <dbReference type="EMBL" id="QNQ90814.1"/>
    </source>
</evidence>
<dbReference type="PANTHER" id="PTHR12110:SF21">
    <property type="entry name" value="XYLOSE ISOMERASE-LIKE TIM BARREL DOMAIN-CONTAINING PROTEIN"/>
    <property type="match status" value="1"/>
</dbReference>
<organism evidence="3 4">
    <name type="scientific">Corynebacterium poyangense</name>
    <dbReference type="NCBI Taxonomy" id="2684405"/>
    <lineage>
        <taxon>Bacteria</taxon>
        <taxon>Bacillati</taxon>
        <taxon>Actinomycetota</taxon>
        <taxon>Actinomycetes</taxon>
        <taxon>Mycobacteriales</taxon>
        <taxon>Corynebacteriaceae</taxon>
        <taxon>Corynebacterium</taxon>
    </lineage>
</organism>
<evidence type="ECO:0000259" key="2">
    <source>
        <dbReference type="PROSITE" id="PS51819"/>
    </source>
</evidence>
<evidence type="ECO:0000313" key="4">
    <source>
        <dbReference type="Proteomes" id="UP000516320"/>
    </source>
</evidence>
<dbReference type="InterPro" id="IPR029068">
    <property type="entry name" value="Glyas_Bleomycin-R_OHBP_Dase"/>
</dbReference>
<comment type="pathway">
    <text evidence="1">Aromatic compound metabolism; 3,4-dihydroxybenzoate biosynthesis.</text>
</comment>
<gene>
    <name evidence="3" type="ORF">GP475_09290</name>
</gene>
<feature type="domain" description="VOC" evidence="2">
    <location>
        <begin position="411"/>
        <end position="553"/>
    </location>
</feature>
<dbReference type="GO" id="GO:0046565">
    <property type="term" value="F:3-dehydroshikimate dehydratase activity"/>
    <property type="evidence" value="ECO:0007669"/>
    <property type="project" value="UniProtKB-UniRule"/>
</dbReference>
<dbReference type="RefSeq" id="WP_187974124.1">
    <property type="nucleotide sequence ID" value="NZ_CP046884.1"/>
</dbReference>
<dbReference type="PROSITE" id="PS51819">
    <property type="entry name" value="VOC"/>
    <property type="match status" value="2"/>
</dbReference>
<comment type="similarity">
    <text evidence="1">Belongs to the bacterial two-domain DSD family.</text>
</comment>
<dbReference type="SUPFAM" id="SSF51658">
    <property type="entry name" value="Xylose isomerase-like"/>
    <property type="match status" value="1"/>
</dbReference>
<dbReference type="PANTHER" id="PTHR12110">
    <property type="entry name" value="HYDROXYPYRUVATE ISOMERASE"/>
    <property type="match status" value="1"/>
</dbReference>
<keyword evidence="1" id="KW-0456">Lyase</keyword>
<comment type="cofactor">
    <cofactor evidence="1">
        <name>a divalent metal cation</name>
        <dbReference type="ChEBI" id="CHEBI:60240"/>
    </cofactor>
</comment>
<dbReference type="Proteomes" id="UP000516320">
    <property type="component" value="Chromosome"/>
</dbReference>
<dbReference type="Pfam" id="PF01261">
    <property type="entry name" value="AP_endonuc_2"/>
    <property type="match status" value="1"/>
</dbReference>
<keyword evidence="4" id="KW-1185">Reference proteome</keyword>
<dbReference type="AlphaFoldDB" id="A0A7H0SQI9"/>
<dbReference type="HAMAP" id="MF_02238">
    <property type="entry name" value="DSD"/>
    <property type="match status" value="1"/>
</dbReference>
<comment type="catalytic activity">
    <reaction evidence="1">
        <text>3-dehydroshikimate = 3,4-dihydroxybenzoate + H2O</text>
        <dbReference type="Rhea" id="RHEA:24848"/>
        <dbReference type="ChEBI" id="CHEBI:15377"/>
        <dbReference type="ChEBI" id="CHEBI:16630"/>
        <dbReference type="ChEBI" id="CHEBI:36241"/>
        <dbReference type="EC" id="4.2.1.118"/>
    </reaction>
</comment>
<feature type="binding site" evidence="1">
    <location>
        <position position="485"/>
    </location>
    <ligand>
        <name>Mg(2+)</name>
        <dbReference type="ChEBI" id="CHEBI:18420"/>
    </ligand>
</feature>
<dbReference type="EC" id="4.2.1.118" evidence="1"/>
<keyword evidence="1" id="KW-0479">Metal-binding</keyword>
<evidence type="ECO:0000256" key="1">
    <source>
        <dbReference type="HAMAP-Rule" id="MF_02238"/>
    </source>
</evidence>
<dbReference type="InterPro" id="IPR037523">
    <property type="entry name" value="VOC_core"/>
</dbReference>
<proteinExistence type="inferred from homology"/>
<protein>
    <recommendedName>
        <fullName evidence="1">3-dehydroshikimate dehydratase</fullName>
        <shortName evidence="1">DSD</shortName>
        <ecNumber evidence="1">4.2.1.118</ecNumber>
    </recommendedName>
</protein>
<comment type="function">
    <text evidence="1">Catalyzes the conversion of 3-dehydroshikimate to protocatechuate (3,4-dihydroxybenzoate), a common intermediate of quinate and shikimate degradation pathways.</text>
</comment>
<dbReference type="GO" id="GO:0046279">
    <property type="term" value="P:3,4-dihydroxybenzoate biosynthetic process"/>
    <property type="evidence" value="ECO:0007669"/>
    <property type="project" value="UniProtKB-UniRule"/>
</dbReference>
<sequence>MRTSIATVCLSGTLAEKLRSASDAGFQGVEIFEQDLTVSPHSPEQIRERAEQLGLTIELFQPFRDFEGVEQELFRKNLRRLEAKFQLMQRLGCKMILLCSNVATATINDDEVVAQQLNEAGKLAERYDMWIAYEALAWGKFVNTFRHSYDIVMKAAHRRIGVCLDSFHILSRNDDPAGIAELDADKIFFVQLADAPRKDMNLLDWSRHSRVFPGEGELNLPKFVSYLKKYSGPLSLEIFNDSFREADALRTAIDGQRSLRWVADQAGLCRLPDAPQSLAYNFVELKTGNVGEVSKILHQLGFRLGGYHRRKTDFQVWRAGEITVVVQDLGPNGAPAELTALGISVNSSEGAIQRARQLGVRQVERSEEEGEIRLPAVYAPDGTEIYFCDSGHKWLSEFHAVQKAEPSILTGIDHVTLAQPWHRLDEARLFFTSLLGLEASPVEQVPTPAGLVTSQSMEGGIRLALNVAPEASEQGDFLVASYPEHLTFNTDNAIECARQCRSRGLNILEIPDNYYDDLTARYDLPEKFINTYRDLNLLYDRDDQGEYLHFYTENFGDSGNIYVEIAQRINGYRGYGWANSAVRLAAQYRVLRDHTRGIPT</sequence>
<feature type="binding site" evidence="1">
    <location>
        <position position="414"/>
    </location>
    <ligand>
        <name>Mg(2+)</name>
        <dbReference type="ChEBI" id="CHEBI:18420"/>
    </ligand>
</feature>
<feature type="binding site" evidence="1">
    <location>
        <position position="134"/>
    </location>
    <ligand>
        <name>a divalent metal cation</name>
        <dbReference type="ChEBI" id="CHEBI:60240"/>
        <note>catalytic</note>
    </ligand>
</feature>
<feature type="binding site" evidence="1">
    <location>
        <position position="191"/>
    </location>
    <ligand>
        <name>a divalent metal cation</name>
        <dbReference type="ChEBI" id="CHEBI:60240"/>
        <note>catalytic</note>
    </ligand>
</feature>
<dbReference type="UniPathway" id="UPA00088"/>
<name>A0A7H0SQI9_9CORY</name>
<dbReference type="SUPFAM" id="SSF54593">
    <property type="entry name" value="Glyoxalase/Bleomycin resistance protein/Dihydroxybiphenyl dioxygenase"/>
    <property type="match status" value="1"/>
</dbReference>
<dbReference type="Gene3D" id="3.10.180.10">
    <property type="entry name" value="2,3-Dihydroxybiphenyl 1,2-Dioxygenase, domain 1"/>
    <property type="match status" value="2"/>
</dbReference>
<feature type="binding site" evidence="1">
    <location>
        <position position="237"/>
    </location>
    <ligand>
        <name>a divalent metal cation</name>
        <dbReference type="ChEBI" id="CHEBI:60240"/>
        <note>catalytic</note>
    </ligand>
</feature>
<dbReference type="InterPro" id="IPR043700">
    <property type="entry name" value="DSD"/>
</dbReference>
<feature type="binding site" evidence="1">
    <location>
        <position position="564"/>
    </location>
    <ligand>
        <name>Mg(2+)</name>
        <dbReference type="ChEBI" id="CHEBI:18420"/>
    </ligand>
</feature>
<dbReference type="InterPro" id="IPR036237">
    <property type="entry name" value="Xyl_isomerase-like_sf"/>
</dbReference>
<feature type="domain" description="VOC" evidence="2">
    <location>
        <begin position="279"/>
        <end position="390"/>
    </location>
</feature>
<reference evidence="3 4" key="1">
    <citation type="submission" date="2019-12" db="EMBL/GenBank/DDBJ databases">
        <title>Corynebacterium sp. nov., isolated from feces of the Anser Albifrons in China.</title>
        <authorList>
            <person name="Liu Q."/>
        </authorList>
    </citation>
    <scope>NUCLEOTIDE SEQUENCE [LARGE SCALE GENOMIC DNA]</scope>
    <source>
        <strain evidence="3 4">4H37-19</strain>
    </source>
</reference>
<accession>A0A7H0SQI9</accession>
<dbReference type="KEGG" id="cpoy:GP475_09290"/>
<dbReference type="Pfam" id="PF14696">
    <property type="entry name" value="Glyoxalase_5"/>
    <property type="match status" value="1"/>
</dbReference>
<dbReference type="EMBL" id="CP046884">
    <property type="protein sequence ID" value="QNQ90814.1"/>
    <property type="molecule type" value="Genomic_DNA"/>
</dbReference>
<feature type="binding site" evidence="1">
    <location>
        <position position="165"/>
    </location>
    <ligand>
        <name>a divalent metal cation</name>
        <dbReference type="ChEBI" id="CHEBI:60240"/>
        <note>catalytic</note>
    </ligand>
</feature>
<dbReference type="InterPro" id="IPR013022">
    <property type="entry name" value="Xyl_isomerase-like_TIM-brl"/>
</dbReference>
<dbReference type="GO" id="GO:0046872">
    <property type="term" value="F:metal ion binding"/>
    <property type="evidence" value="ECO:0007669"/>
    <property type="project" value="UniProtKB-UniRule"/>
</dbReference>
<dbReference type="InterPro" id="IPR050312">
    <property type="entry name" value="IolE/XylAMocC-like"/>
</dbReference>
<dbReference type="Gene3D" id="3.20.20.150">
    <property type="entry name" value="Divalent-metal-dependent TIM barrel enzymes"/>
    <property type="match status" value="1"/>
</dbReference>